<dbReference type="InterPro" id="IPR038765">
    <property type="entry name" value="Papain-like_cys_pep_sf"/>
</dbReference>
<organism evidence="4 5">
    <name type="scientific">Ditylenchus destructor</name>
    <dbReference type="NCBI Taxonomy" id="166010"/>
    <lineage>
        <taxon>Eukaryota</taxon>
        <taxon>Metazoa</taxon>
        <taxon>Ecdysozoa</taxon>
        <taxon>Nematoda</taxon>
        <taxon>Chromadorea</taxon>
        <taxon>Rhabditida</taxon>
        <taxon>Tylenchina</taxon>
        <taxon>Tylenchomorpha</taxon>
        <taxon>Sphaerularioidea</taxon>
        <taxon>Anguinidae</taxon>
        <taxon>Anguininae</taxon>
        <taxon>Ditylenchus</taxon>
    </lineage>
</organism>
<dbReference type="Proteomes" id="UP001201812">
    <property type="component" value="Unassembled WGS sequence"/>
</dbReference>
<protein>
    <submittedName>
        <fullName evidence="4">Cathepsin propeptide inhibitor domain (I29) domain-containing protein</fullName>
    </submittedName>
</protein>
<comment type="caution">
    <text evidence="4">The sequence shown here is derived from an EMBL/GenBank/DDBJ whole genome shotgun (WGS) entry which is preliminary data.</text>
</comment>
<name>A0AAD4MJ65_9BILA</name>
<keyword evidence="2" id="KW-0812">Transmembrane</keyword>
<keyword evidence="5" id="KW-1185">Reference proteome</keyword>
<evidence type="ECO:0000256" key="1">
    <source>
        <dbReference type="SAM" id="MobiDB-lite"/>
    </source>
</evidence>
<proteinExistence type="predicted"/>
<accession>A0AAD4MJ65</accession>
<dbReference type="InterPro" id="IPR013201">
    <property type="entry name" value="Prot_inhib_I29"/>
</dbReference>
<reference evidence="4" key="1">
    <citation type="submission" date="2022-01" db="EMBL/GenBank/DDBJ databases">
        <title>Genome Sequence Resource for Two Populations of Ditylenchus destructor, the Migratory Endoparasitic Phytonematode.</title>
        <authorList>
            <person name="Zhang H."/>
            <person name="Lin R."/>
            <person name="Xie B."/>
        </authorList>
    </citation>
    <scope>NUCLEOTIDE SEQUENCE</scope>
    <source>
        <strain evidence="4">BazhouSP</strain>
    </source>
</reference>
<dbReference type="EMBL" id="JAKKPZ010000328">
    <property type="protein sequence ID" value="KAI1696439.1"/>
    <property type="molecule type" value="Genomic_DNA"/>
</dbReference>
<dbReference type="AlphaFoldDB" id="A0AAD4MJ65"/>
<dbReference type="Gene3D" id="1.10.287.2250">
    <property type="match status" value="1"/>
</dbReference>
<feature type="region of interest" description="Disordered" evidence="1">
    <location>
        <begin position="117"/>
        <end position="137"/>
    </location>
</feature>
<gene>
    <name evidence="4" type="ORF">DdX_19051</name>
</gene>
<dbReference type="Pfam" id="PF08246">
    <property type="entry name" value="Inhibitor_I29"/>
    <property type="match status" value="1"/>
</dbReference>
<evidence type="ECO:0000313" key="5">
    <source>
        <dbReference type="Proteomes" id="UP001201812"/>
    </source>
</evidence>
<keyword evidence="2" id="KW-0472">Membrane</keyword>
<evidence type="ECO:0000313" key="4">
    <source>
        <dbReference type="EMBL" id="KAI1696439.1"/>
    </source>
</evidence>
<sequence>MEYKRHHGATSFLLLFTFAIVCTSLFSGVITLKVPTTQGATKTDRQKIEIDDNISWEDFKKIYGKKYSSDDDKEHKKAFEEIKAIVKAHNANPDKKFTMAINAMADRTKQEKMAHALREKRQRKSENQALKRERPKTSKFTMAINAKADRSKAYRECHIPMDSPLLPQFDCI</sequence>
<feature type="domain" description="Cathepsin propeptide inhibitor" evidence="3">
    <location>
        <begin position="56"/>
        <end position="112"/>
    </location>
</feature>
<dbReference type="SUPFAM" id="SSF54001">
    <property type="entry name" value="Cysteine proteinases"/>
    <property type="match status" value="1"/>
</dbReference>
<feature type="transmembrane region" description="Helical" evidence="2">
    <location>
        <begin position="12"/>
        <end position="32"/>
    </location>
</feature>
<feature type="compositionally biased region" description="Basic and acidic residues" evidence="1">
    <location>
        <begin position="117"/>
        <end position="136"/>
    </location>
</feature>
<evidence type="ECO:0000259" key="3">
    <source>
        <dbReference type="SMART" id="SM00848"/>
    </source>
</evidence>
<dbReference type="SMART" id="SM00848">
    <property type="entry name" value="Inhibitor_I29"/>
    <property type="match status" value="1"/>
</dbReference>
<keyword evidence="2" id="KW-1133">Transmembrane helix</keyword>
<evidence type="ECO:0000256" key="2">
    <source>
        <dbReference type="SAM" id="Phobius"/>
    </source>
</evidence>